<dbReference type="InterPro" id="IPR036365">
    <property type="entry name" value="PGBD-like_sf"/>
</dbReference>
<evidence type="ECO:0000256" key="1">
    <source>
        <dbReference type="ARBA" id="ARBA00001947"/>
    </source>
</evidence>
<dbReference type="SUPFAM" id="SSF47090">
    <property type="entry name" value="PGBD-like"/>
    <property type="match status" value="1"/>
</dbReference>
<keyword evidence="7" id="KW-1185">Reference proteome</keyword>
<dbReference type="PANTHER" id="PTHR10201:SF291">
    <property type="entry name" value="MATRIX METALLOPROTEINASE 1, ISOFORM C-RELATED"/>
    <property type="match status" value="1"/>
</dbReference>
<dbReference type="InterPro" id="IPR024079">
    <property type="entry name" value="MetalloPept_cat_dom_sf"/>
</dbReference>
<dbReference type="Pfam" id="PF01471">
    <property type="entry name" value="PG_binding_1"/>
    <property type="match status" value="1"/>
</dbReference>
<dbReference type="Gene3D" id="3.40.390.10">
    <property type="entry name" value="Collagenase (Catalytic Domain)"/>
    <property type="match status" value="1"/>
</dbReference>
<evidence type="ECO:0000256" key="3">
    <source>
        <dbReference type="ARBA" id="ARBA00022729"/>
    </source>
</evidence>
<dbReference type="GO" id="GO:0004222">
    <property type="term" value="F:metalloendopeptidase activity"/>
    <property type="evidence" value="ECO:0007669"/>
    <property type="project" value="TreeGrafter"/>
</dbReference>
<evidence type="ECO:0000256" key="4">
    <source>
        <dbReference type="ARBA" id="ARBA00023049"/>
    </source>
</evidence>
<evidence type="ECO:0000313" key="8">
    <source>
        <dbReference type="WBParaSite" id="PSAMB.scaffold12size138133.g194.t1"/>
    </source>
</evidence>
<keyword evidence="4" id="KW-0378">Hydrolase</keyword>
<dbReference type="PANTHER" id="PTHR10201">
    <property type="entry name" value="MATRIX METALLOPROTEINASE"/>
    <property type="match status" value="1"/>
</dbReference>
<feature type="domain" description="Peptidoglycan binding-like" evidence="6">
    <location>
        <begin position="38"/>
        <end position="89"/>
    </location>
</feature>
<dbReference type="InterPro" id="IPR002477">
    <property type="entry name" value="Peptidoglycan-bd-like"/>
</dbReference>
<feature type="chain" id="PRO_5036711643" evidence="5">
    <location>
        <begin position="22"/>
        <end position="184"/>
    </location>
</feature>
<keyword evidence="4" id="KW-0482">Metalloprotease</keyword>
<accession>A0A914UWJ3</accession>
<dbReference type="GO" id="GO:0030198">
    <property type="term" value="P:extracellular matrix organization"/>
    <property type="evidence" value="ECO:0007669"/>
    <property type="project" value="TreeGrafter"/>
</dbReference>
<comment type="cofactor">
    <cofactor evidence="1">
        <name>Zn(2+)</name>
        <dbReference type="ChEBI" id="CHEBI:29105"/>
    </cofactor>
</comment>
<dbReference type="GO" id="GO:0005615">
    <property type="term" value="C:extracellular space"/>
    <property type="evidence" value="ECO:0007669"/>
    <property type="project" value="TreeGrafter"/>
</dbReference>
<proteinExistence type="inferred from homology"/>
<keyword evidence="4" id="KW-0645">Protease</keyword>
<evidence type="ECO:0000256" key="5">
    <source>
        <dbReference type="SAM" id="SignalP"/>
    </source>
</evidence>
<name>A0A914UWJ3_9BILA</name>
<evidence type="ECO:0000259" key="6">
    <source>
        <dbReference type="Pfam" id="PF01471"/>
    </source>
</evidence>
<reference evidence="8" key="1">
    <citation type="submission" date="2022-11" db="UniProtKB">
        <authorList>
            <consortium name="WormBaseParasite"/>
        </authorList>
    </citation>
    <scope>IDENTIFICATION</scope>
</reference>
<protein>
    <submittedName>
        <fullName evidence="8">Peptidoglycan binding-like domain-containing protein</fullName>
    </submittedName>
</protein>
<evidence type="ECO:0000313" key="7">
    <source>
        <dbReference type="Proteomes" id="UP000887566"/>
    </source>
</evidence>
<comment type="similarity">
    <text evidence="2">Belongs to the peptidase M10A family.</text>
</comment>
<dbReference type="Proteomes" id="UP000887566">
    <property type="component" value="Unplaced"/>
</dbReference>
<sequence length="184" mass="20926">MKWQWPKALFLLPALTTLVNAAGSSASDARAVPSRVTNYLTRFGYLSEPAPGTSFLRTHESVKSAVVRLQRFAGLEPTGELDEATVQLLSAKRCGLPDFEKKDWSADGEHSVRHRHRHRRHPRHHHRGKRYLLQGLKWGHTNLTYRYVGGSEAKYTHLTDARTHGGGLAFFAYLERLAPRRIFD</sequence>
<dbReference type="WBParaSite" id="PSAMB.scaffold12size138133.g194.t1">
    <property type="protein sequence ID" value="PSAMB.scaffold12size138133.g194.t1"/>
    <property type="gene ID" value="PSAMB.scaffold12size138133.g194"/>
</dbReference>
<keyword evidence="3 5" id="KW-0732">Signal</keyword>
<feature type="signal peptide" evidence="5">
    <location>
        <begin position="1"/>
        <end position="21"/>
    </location>
</feature>
<organism evidence="7 8">
    <name type="scientific">Plectus sambesii</name>
    <dbReference type="NCBI Taxonomy" id="2011161"/>
    <lineage>
        <taxon>Eukaryota</taxon>
        <taxon>Metazoa</taxon>
        <taxon>Ecdysozoa</taxon>
        <taxon>Nematoda</taxon>
        <taxon>Chromadorea</taxon>
        <taxon>Plectida</taxon>
        <taxon>Plectina</taxon>
        <taxon>Plectoidea</taxon>
        <taxon>Plectidae</taxon>
        <taxon>Plectus</taxon>
    </lineage>
</organism>
<dbReference type="AlphaFoldDB" id="A0A914UWJ3"/>
<evidence type="ECO:0000256" key="2">
    <source>
        <dbReference type="ARBA" id="ARBA00010370"/>
    </source>
</evidence>
<dbReference type="GO" id="GO:0030574">
    <property type="term" value="P:collagen catabolic process"/>
    <property type="evidence" value="ECO:0007669"/>
    <property type="project" value="TreeGrafter"/>
</dbReference>